<dbReference type="OrthoDB" id="47059at2759"/>
<dbReference type="InterPro" id="IPR017853">
    <property type="entry name" value="GH"/>
</dbReference>
<dbReference type="InterPro" id="IPR036962">
    <property type="entry name" value="Glyco_hydro_3_N_sf"/>
</dbReference>
<accession>A0A1Y2BES1</accession>
<dbReference type="Gene3D" id="3.20.20.300">
    <property type="entry name" value="Glycoside hydrolase, family 3, N-terminal domain"/>
    <property type="match status" value="1"/>
</dbReference>
<dbReference type="GO" id="GO:0005975">
    <property type="term" value="P:carbohydrate metabolic process"/>
    <property type="evidence" value="ECO:0007669"/>
    <property type="project" value="InterPro"/>
</dbReference>
<comment type="caution">
    <text evidence="3">The sequence shown here is derived from an EMBL/GenBank/DDBJ whole genome shotgun (WGS) entry which is preliminary data.</text>
</comment>
<dbReference type="SUPFAM" id="SSF51445">
    <property type="entry name" value="(Trans)glycosidases"/>
    <property type="match status" value="1"/>
</dbReference>
<dbReference type="EMBL" id="MCOG01000160">
    <property type="protein sequence ID" value="ORY33339.1"/>
    <property type="molecule type" value="Genomic_DNA"/>
</dbReference>
<sequence>MFERAFTEIYLKVDEIDNLRMPIQKLIMSSYNLVNGKHVNEDTGIINNISRKEIHFHNIVMTDWIYADLNTNDSGYKNKECSPYEIIKSSVVVFIPDNKDFYDDVLKAVKENK</sequence>
<dbReference type="GO" id="GO:0004553">
    <property type="term" value="F:hydrolase activity, hydrolyzing O-glycosyl compounds"/>
    <property type="evidence" value="ECO:0007669"/>
    <property type="project" value="InterPro"/>
</dbReference>
<evidence type="ECO:0000313" key="3">
    <source>
        <dbReference type="EMBL" id="ORY33339.1"/>
    </source>
</evidence>
<dbReference type="AlphaFoldDB" id="A0A1Y2BES1"/>
<keyword evidence="2" id="KW-0378">Hydrolase</keyword>
<dbReference type="Proteomes" id="UP000193920">
    <property type="component" value="Unassembled WGS sequence"/>
</dbReference>
<gene>
    <name evidence="3" type="ORF">LY90DRAFT_512089</name>
</gene>
<evidence type="ECO:0000313" key="4">
    <source>
        <dbReference type="Proteomes" id="UP000193920"/>
    </source>
</evidence>
<dbReference type="STRING" id="1754190.A0A1Y2BES1"/>
<proteinExistence type="inferred from homology"/>
<comment type="similarity">
    <text evidence="1">Belongs to the glycosyl hydrolase 3 family.</text>
</comment>
<reference evidence="3 4" key="1">
    <citation type="submission" date="2016-08" db="EMBL/GenBank/DDBJ databases">
        <title>A Parts List for Fungal Cellulosomes Revealed by Comparative Genomics.</title>
        <authorList>
            <consortium name="DOE Joint Genome Institute"/>
            <person name="Haitjema C.H."/>
            <person name="Gilmore S.P."/>
            <person name="Henske J.K."/>
            <person name="Solomon K.V."/>
            <person name="De Groot R."/>
            <person name="Kuo A."/>
            <person name="Mondo S.J."/>
            <person name="Salamov A.A."/>
            <person name="Labutti K."/>
            <person name="Zhao Z."/>
            <person name="Chiniquy J."/>
            <person name="Barry K."/>
            <person name="Brewer H.M."/>
            <person name="Purvine S.O."/>
            <person name="Wright A.T."/>
            <person name="Boxma B."/>
            <person name="Van Alen T."/>
            <person name="Hackstein J.H."/>
            <person name="Baker S.E."/>
            <person name="Grigoriev I.V."/>
            <person name="O'Malley M.A."/>
        </authorList>
    </citation>
    <scope>NUCLEOTIDE SEQUENCE [LARGE SCALE GENOMIC DNA]</scope>
    <source>
        <strain evidence="3 4">G1</strain>
    </source>
</reference>
<protein>
    <submittedName>
        <fullName evidence="3">Uncharacterized protein</fullName>
    </submittedName>
</protein>
<evidence type="ECO:0000256" key="1">
    <source>
        <dbReference type="ARBA" id="ARBA00005336"/>
    </source>
</evidence>
<keyword evidence="4" id="KW-1185">Reference proteome</keyword>
<name>A0A1Y2BES1_9FUNG</name>
<evidence type="ECO:0000256" key="2">
    <source>
        <dbReference type="ARBA" id="ARBA00022801"/>
    </source>
</evidence>
<organism evidence="3 4">
    <name type="scientific">Neocallimastix californiae</name>
    <dbReference type="NCBI Taxonomy" id="1754190"/>
    <lineage>
        <taxon>Eukaryota</taxon>
        <taxon>Fungi</taxon>
        <taxon>Fungi incertae sedis</taxon>
        <taxon>Chytridiomycota</taxon>
        <taxon>Chytridiomycota incertae sedis</taxon>
        <taxon>Neocallimastigomycetes</taxon>
        <taxon>Neocallimastigales</taxon>
        <taxon>Neocallimastigaceae</taxon>
        <taxon>Neocallimastix</taxon>
    </lineage>
</organism>